<accession>A0ACB0ZSS9</accession>
<dbReference type="EMBL" id="CAVMJV010000046">
    <property type="protein sequence ID" value="CAK5082200.1"/>
    <property type="molecule type" value="Genomic_DNA"/>
</dbReference>
<reference evidence="1" key="1">
    <citation type="submission" date="2023-11" db="EMBL/GenBank/DDBJ databases">
        <authorList>
            <person name="Poullet M."/>
        </authorList>
    </citation>
    <scope>NUCLEOTIDE SEQUENCE</scope>
    <source>
        <strain evidence="1">E1834</strain>
    </source>
</reference>
<sequence length="49" mass="5607">MPAASPPLIIISSRLLFLLSTNFSASQIFGEIKKKIFFVSPLFQYFFLH</sequence>
<gene>
    <name evidence="1" type="ORF">MENTE1834_LOCUS29459</name>
</gene>
<protein>
    <submittedName>
        <fullName evidence="1">Uncharacterized protein</fullName>
    </submittedName>
</protein>
<evidence type="ECO:0000313" key="1">
    <source>
        <dbReference type="EMBL" id="CAK5082200.1"/>
    </source>
</evidence>
<keyword evidence="2" id="KW-1185">Reference proteome</keyword>
<dbReference type="Proteomes" id="UP001497535">
    <property type="component" value="Unassembled WGS sequence"/>
</dbReference>
<comment type="caution">
    <text evidence="1">The sequence shown here is derived from an EMBL/GenBank/DDBJ whole genome shotgun (WGS) entry which is preliminary data.</text>
</comment>
<proteinExistence type="predicted"/>
<organism evidence="1 2">
    <name type="scientific">Meloidogyne enterolobii</name>
    <name type="common">Root-knot nematode worm</name>
    <name type="synonym">Meloidogyne mayaguensis</name>
    <dbReference type="NCBI Taxonomy" id="390850"/>
    <lineage>
        <taxon>Eukaryota</taxon>
        <taxon>Metazoa</taxon>
        <taxon>Ecdysozoa</taxon>
        <taxon>Nematoda</taxon>
        <taxon>Chromadorea</taxon>
        <taxon>Rhabditida</taxon>
        <taxon>Tylenchina</taxon>
        <taxon>Tylenchomorpha</taxon>
        <taxon>Tylenchoidea</taxon>
        <taxon>Meloidogynidae</taxon>
        <taxon>Meloidogyninae</taxon>
        <taxon>Meloidogyne</taxon>
    </lineage>
</organism>
<evidence type="ECO:0000313" key="2">
    <source>
        <dbReference type="Proteomes" id="UP001497535"/>
    </source>
</evidence>
<name>A0ACB0ZSS9_MELEN</name>